<dbReference type="Proteomes" id="UP000823775">
    <property type="component" value="Unassembled WGS sequence"/>
</dbReference>
<name>A0ABS8UVQ6_DATST</name>
<proteinExistence type="predicted"/>
<accession>A0ABS8UVQ6</accession>
<evidence type="ECO:0000256" key="1">
    <source>
        <dbReference type="SAM" id="MobiDB-lite"/>
    </source>
</evidence>
<reference evidence="2 3" key="1">
    <citation type="journal article" date="2021" name="BMC Genomics">
        <title>Datura genome reveals duplications of psychoactive alkaloid biosynthetic genes and high mutation rate following tissue culture.</title>
        <authorList>
            <person name="Rajewski A."/>
            <person name="Carter-House D."/>
            <person name="Stajich J."/>
            <person name="Litt A."/>
        </authorList>
    </citation>
    <scope>NUCLEOTIDE SEQUENCE [LARGE SCALE GENOMIC DNA]</scope>
    <source>
        <strain evidence="2">AR-01</strain>
    </source>
</reference>
<dbReference type="EMBL" id="JACEIK010002615">
    <property type="protein sequence ID" value="MCD9638093.1"/>
    <property type="molecule type" value="Genomic_DNA"/>
</dbReference>
<sequence>LYIQSTYFVFCGGTLRFSGHWILTNVFVTQADILGRKMHGSTPSSPPNRNYEITPRMPSASRVHRPTI</sequence>
<protein>
    <submittedName>
        <fullName evidence="2">Uncharacterized protein</fullName>
    </submittedName>
</protein>
<organism evidence="2 3">
    <name type="scientific">Datura stramonium</name>
    <name type="common">Jimsonweed</name>
    <name type="synonym">Common thornapple</name>
    <dbReference type="NCBI Taxonomy" id="4076"/>
    <lineage>
        <taxon>Eukaryota</taxon>
        <taxon>Viridiplantae</taxon>
        <taxon>Streptophyta</taxon>
        <taxon>Embryophyta</taxon>
        <taxon>Tracheophyta</taxon>
        <taxon>Spermatophyta</taxon>
        <taxon>Magnoliopsida</taxon>
        <taxon>eudicotyledons</taxon>
        <taxon>Gunneridae</taxon>
        <taxon>Pentapetalae</taxon>
        <taxon>asterids</taxon>
        <taxon>lamiids</taxon>
        <taxon>Solanales</taxon>
        <taxon>Solanaceae</taxon>
        <taxon>Solanoideae</taxon>
        <taxon>Datureae</taxon>
        <taxon>Datura</taxon>
    </lineage>
</organism>
<feature type="region of interest" description="Disordered" evidence="1">
    <location>
        <begin position="37"/>
        <end position="68"/>
    </location>
</feature>
<evidence type="ECO:0000313" key="3">
    <source>
        <dbReference type="Proteomes" id="UP000823775"/>
    </source>
</evidence>
<feature type="non-terminal residue" evidence="2">
    <location>
        <position position="1"/>
    </location>
</feature>
<comment type="caution">
    <text evidence="2">The sequence shown here is derived from an EMBL/GenBank/DDBJ whole genome shotgun (WGS) entry which is preliminary data.</text>
</comment>
<keyword evidence="3" id="KW-1185">Reference proteome</keyword>
<gene>
    <name evidence="2" type="ORF">HAX54_021802</name>
</gene>
<evidence type="ECO:0000313" key="2">
    <source>
        <dbReference type="EMBL" id="MCD9638093.1"/>
    </source>
</evidence>